<dbReference type="EMBL" id="CP011801">
    <property type="protein sequence ID" value="ALA58727.1"/>
    <property type="molecule type" value="Genomic_DNA"/>
</dbReference>
<accession>A0A0K2GDN8</accession>
<reference evidence="2 3" key="1">
    <citation type="journal article" date="2015" name="Proc. Natl. Acad. Sci. U.S.A.">
        <title>Expanded metabolic versatility of ubiquitous nitrite-oxidizing bacteria from the genus Nitrospira.</title>
        <authorList>
            <person name="Koch H."/>
            <person name="Lucker S."/>
            <person name="Albertsen M."/>
            <person name="Kitzinger K."/>
            <person name="Herbold C."/>
            <person name="Spieck E."/>
            <person name="Nielsen P.H."/>
            <person name="Wagner M."/>
            <person name="Daims H."/>
        </authorList>
    </citation>
    <scope>NUCLEOTIDE SEQUENCE [LARGE SCALE GENOMIC DNA]</scope>
    <source>
        <strain evidence="2 3">NSP M-1</strain>
    </source>
</reference>
<organism evidence="2 3">
    <name type="scientific">Nitrospira moscoviensis</name>
    <dbReference type="NCBI Taxonomy" id="42253"/>
    <lineage>
        <taxon>Bacteria</taxon>
        <taxon>Pseudomonadati</taxon>
        <taxon>Nitrospirota</taxon>
        <taxon>Nitrospiria</taxon>
        <taxon>Nitrospirales</taxon>
        <taxon>Nitrospiraceae</taxon>
        <taxon>Nitrospira</taxon>
    </lineage>
</organism>
<dbReference type="PROSITE" id="PS51257">
    <property type="entry name" value="PROKAR_LIPOPROTEIN"/>
    <property type="match status" value="1"/>
</dbReference>
<name>A0A0K2GDN8_NITMO</name>
<sequence>MRPSFHSRALRFSGVLVAMGLAAAGCSMFSGGQNLHASPRGMVQLQEVADWAFEASHPAVIDHMTMIKVIKGVLGEDSMSGSAKLPAGGAKPMRVFSDEDAEFLAPLLAQGLSQAKPEQIVGFTVSSSAGSGAGPTAGTMYVQGGTIYLTIAPSGNKKSYSFMPGQAARIEKAPMYAAGAAGGMSIAIDYQALARSQMPAPAPMATAPKPAAPHMAPIAKPSAAQEAPAQMRPLPVTAQAHAEAPTGEMSNDDLLNKKLDELRQARESAALKESEVKMLRKEVEWMKRELRERTDELKAMRASKASTHQAPKKKTAEARPLR</sequence>
<evidence type="ECO:0000256" key="1">
    <source>
        <dbReference type="SAM" id="MobiDB-lite"/>
    </source>
</evidence>
<evidence type="ECO:0008006" key="4">
    <source>
        <dbReference type="Google" id="ProtNLM"/>
    </source>
</evidence>
<protein>
    <recommendedName>
        <fullName evidence="4">Lipoprotein</fullName>
    </recommendedName>
</protein>
<dbReference type="PATRIC" id="fig|42253.5.peg.2279"/>
<dbReference type="RefSeq" id="WP_053379852.1">
    <property type="nucleotide sequence ID" value="NZ_CP011801.1"/>
</dbReference>
<gene>
    <name evidence="2" type="ORF">NITMOv2_2312</name>
</gene>
<keyword evidence="3" id="KW-1185">Reference proteome</keyword>
<feature type="region of interest" description="Disordered" evidence="1">
    <location>
        <begin position="292"/>
        <end position="322"/>
    </location>
</feature>
<evidence type="ECO:0000313" key="3">
    <source>
        <dbReference type="Proteomes" id="UP000069205"/>
    </source>
</evidence>
<proteinExistence type="predicted"/>
<evidence type="ECO:0000313" key="2">
    <source>
        <dbReference type="EMBL" id="ALA58727.1"/>
    </source>
</evidence>
<dbReference type="KEGG" id="nmv:NITMOv2_2312"/>
<dbReference type="Proteomes" id="UP000069205">
    <property type="component" value="Chromosome"/>
</dbReference>
<dbReference type="AlphaFoldDB" id="A0A0K2GDN8"/>
<dbReference type="OrthoDB" id="9795835at2"/>